<dbReference type="InterPro" id="IPR016181">
    <property type="entry name" value="Acyl_CoA_acyltransferase"/>
</dbReference>
<accession>A0A558A6B9</accession>
<dbReference type="GO" id="GO:0008999">
    <property type="term" value="F:protein-N-terminal-alanine acetyltransferase activity"/>
    <property type="evidence" value="ECO:0007669"/>
    <property type="project" value="TreeGrafter"/>
</dbReference>
<dbReference type="SUPFAM" id="SSF55729">
    <property type="entry name" value="Acyl-CoA N-acyltransferases (Nat)"/>
    <property type="match status" value="1"/>
</dbReference>
<dbReference type="PROSITE" id="PS51186">
    <property type="entry name" value="GNAT"/>
    <property type="match status" value="1"/>
</dbReference>
<dbReference type="OrthoDB" id="3402863at2"/>
<keyword evidence="3" id="KW-1185">Reference proteome</keyword>
<dbReference type="PANTHER" id="PTHR43441:SF6">
    <property type="entry name" value="N-ACETYLTRANSFERASE DOMAIN-CONTAINING PROTEIN"/>
    <property type="match status" value="1"/>
</dbReference>
<dbReference type="AlphaFoldDB" id="A0A558A6B9"/>
<dbReference type="GO" id="GO:0005737">
    <property type="term" value="C:cytoplasm"/>
    <property type="evidence" value="ECO:0007669"/>
    <property type="project" value="TreeGrafter"/>
</dbReference>
<dbReference type="GO" id="GO:1990189">
    <property type="term" value="F:protein N-terminal-serine acetyltransferase activity"/>
    <property type="evidence" value="ECO:0007669"/>
    <property type="project" value="TreeGrafter"/>
</dbReference>
<proteinExistence type="predicted"/>
<dbReference type="Pfam" id="PF13302">
    <property type="entry name" value="Acetyltransf_3"/>
    <property type="match status" value="1"/>
</dbReference>
<keyword evidence="2" id="KW-0808">Transferase</keyword>
<comment type="caution">
    <text evidence="2">The sequence shown here is derived from an EMBL/GenBank/DDBJ whole genome shotgun (WGS) entry which is preliminary data.</text>
</comment>
<evidence type="ECO:0000313" key="3">
    <source>
        <dbReference type="Proteomes" id="UP000318578"/>
    </source>
</evidence>
<gene>
    <name evidence="2" type="ORF">FNH06_23100</name>
</gene>
<dbReference type="Proteomes" id="UP000318578">
    <property type="component" value="Unassembled WGS sequence"/>
</dbReference>
<feature type="domain" description="N-acetyltransferase" evidence="1">
    <location>
        <begin position="9"/>
        <end position="166"/>
    </location>
</feature>
<dbReference type="InterPro" id="IPR000182">
    <property type="entry name" value="GNAT_dom"/>
</dbReference>
<dbReference type="EMBL" id="VJZA01000043">
    <property type="protein sequence ID" value="TVT19792.1"/>
    <property type="molecule type" value="Genomic_DNA"/>
</dbReference>
<organism evidence="2 3">
    <name type="scientific">Amycolatopsis acidiphila</name>
    <dbReference type="NCBI Taxonomy" id="715473"/>
    <lineage>
        <taxon>Bacteria</taxon>
        <taxon>Bacillati</taxon>
        <taxon>Actinomycetota</taxon>
        <taxon>Actinomycetes</taxon>
        <taxon>Pseudonocardiales</taxon>
        <taxon>Pseudonocardiaceae</taxon>
        <taxon>Amycolatopsis</taxon>
    </lineage>
</organism>
<protein>
    <submittedName>
        <fullName evidence="2">GNAT family N-acetyltransferase</fullName>
    </submittedName>
</protein>
<evidence type="ECO:0000259" key="1">
    <source>
        <dbReference type="PROSITE" id="PS51186"/>
    </source>
</evidence>
<reference evidence="2 3" key="1">
    <citation type="submission" date="2019-07" db="EMBL/GenBank/DDBJ databases">
        <title>New species of Amycolatopsis and Streptomyces.</title>
        <authorList>
            <person name="Duangmal K."/>
            <person name="Teo W.F.A."/>
            <person name="Lipun K."/>
        </authorList>
    </citation>
    <scope>NUCLEOTIDE SEQUENCE [LARGE SCALE GENOMIC DNA]</scope>
    <source>
        <strain evidence="2 3">JCM 30562</strain>
    </source>
</reference>
<dbReference type="InterPro" id="IPR051908">
    <property type="entry name" value="Ribosomal_N-acetyltransferase"/>
</dbReference>
<evidence type="ECO:0000313" key="2">
    <source>
        <dbReference type="EMBL" id="TVT19792.1"/>
    </source>
</evidence>
<name>A0A558A6B9_9PSEU</name>
<dbReference type="Gene3D" id="3.40.630.30">
    <property type="match status" value="1"/>
</dbReference>
<sequence>MRLLPLGAAAIRALADGDLTCASRAAPVPLTPYFVQPEWIAGWRRARDRIEANPAAVSWLADVVWDEVQQAAVGRAGFHGPPDALRRVEVTYEVEPAHRRRGHARAALESLQVRALADPGVRLVRAVIRPHNVASRRLVAQCGFVELPAQDDVPGGPWVVYGFEAG</sequence>
<dbReference type="PANTHER" id="PTHR43441">
    <property type="entry name" value="RIBOSOMAL-PROTEIN-SERINE ACETYLTRANSFERASE"/>
    <property type="match status" value="1"/>
</dbReference>